<comment type="caution">
    <text evidence="2">The sequence shown here is derived from an EMBL/GenBank/DDBJ whole genome shotgun (WGS) entry which is preliminary data.</text>
</comment>
<sequence length="418" mass="48815">MKKEDQIHLSSLQIWNGLDTPVNQSTNLFSDKFKQSSESHYNCNQQFCLQHPQKRAKYILLNSEGSNEQLCTKCAVLFAQQGHKIQLIEEDNAKKKQTDSFIDQLLQTQSEISNIHSNFLCTEANLKKFYNDQYAKVVKTFGNIEKQLHMCKSELLFALSQSLWSGIQITNQLKVQAKQIEHQLGTYINDIKNHYDKIVQMSTLPFNQIMGGYSSKLFKLQQYLKEIQENKINYLHYEGELNSFDIFLKQLSCLNEKDQPHNQRNHESTRSSSEQKTCKSVEKEKRNQSQPTGKDVKCFDNSEKKTTQNFKITEQSIEEWMENSNSKQRKTEPAEKFASPNILALKFVKNNKQINLNRVSMKQETNQAMLNKLISEFSQIKKDRVKKMQSKTPELGKSVQQIIPNKFSPKFLYKNYYK</sequence>
<accession>A0A8S1LQ07</accession>
<organism evidence="2 3">
    <name type="scientific">Paramecium sonneborni</name>
    <dbReference type="NCBI Taxonomy" id="65129"/>
    <lineage>
        <taxon>Eukaryota</taxon>
        <taxon>Sar</taxon>
        <taxon>Alveolata</taxon>
        <taxon>Ciliophora</taxon>
        <taxon>Intramacronucleata</taxon>
        <taxon>Oligohymenophorea</taxon>
        <taxon>Peniculida</taxon>
        <taxon>Parameciidae</taxon>
        <taxon>Paramecium</taxon>
    </lineage>
</organism>
<evidence type="ECO:0000313" key="2">
    <source>
        <dbReference type="EMBL" id="CAD8070368.1"/>
    </source>
</evidence>
<reference evidence="2" key="1">
    <citation type="submission" date="2021-01" db="EMBL/GenBank/DDBJ databases">
        <authorList>
            <consortium name="Genoscope - CEA"/>
            <person name="William W."/>
        </authorList>
    </citation>
    <scope>NUCLEOTIDE SEQUENCE</scope>
</reference>
<evidence type="ECO:0000313" key="3">
    <source>
        <dbReference type="Proteomes" id="UP000692954"/>
    </source>
</evidence>
<dbReference type="AlphaFoldDB" id="A0A8S1LQ07"/>
<protein>
    <submittedName>
        <fullName evidence="2">Uncharacterized protein</fullName>
    </submittedName>
</protein>
<proteinExistence type="predicted"/>
<dbReference type="OrthoDB" id="290343at2759"/>
<gene>
    <name evidence="2" type="ORF">PSON_ATCC_30995.1.T0260354</name>
</gene>
<feature type="compositionally biased region" description="Basic and acidic residues" evidence="1">
    <location>
        <begin position="276"/>
        <end position="287"/>
    </location>
</feature>
<evidence type="ECO:0000256" key="1">
    <source>
        <dbReference type="SAM" id="MobiDB-lite"/>
    </source>
</evidence>
<keyword evidence="3" id="KW-1185">Reference proteome</keyword>
<feature type="compositionally biased region" description="Basic and acidic residues" evidence="1">
    <location>
        <begin position="258"/>
        <end position="269"/>
    </location>
</feature>
<feature type="region of interest" description="Disordered" evidence="1">
    <location>
        <begin position="258"/>
        <end position="300"/>
    </location>
</feature>
<name>A0A8S1LQ07_9CILI</name>
<dbReference type="Proteomes" id="UP000692954">
    <property type="component" value="Unassembled WGS sequence"/>
</dbReference>
<dbReference type="EMBL" id="CAJJDN010000026">
    <property type="protein sequence ID" value="CAD8070368.1"/>
    <property type="molecule type" value="Genomic_DNA"/>
</dbReference>